<organism evidence="2 3">
    <name type="scientific">Propionivibrio dicarboxylicus</name>
    <dbReference type="NCBI Taxonomy" id="83767"/>
    <lineage>
        <taxon>Bacteria</taxon>
        <taxon>Pseudomonadati</taxon>
        <taxon>Pseudomonadota</taxon>
        <taxon>Betaproteobacteria</taxon>
        <taxon>Rhodocyclales</taxon>
        <taxon>Rhodocyclaceae</taxon>
        <taxon>Propionivibrio</taxon>
    </lineage>
</organism>
<dbReference type="AlphaFoldDB" id="A0A1G8FMV0"/>
<accession>A0A1G8FMV0</accession>
<dbReference type="PROSITE" id="PS51832">
    <property type="entry name" value="HD_GYP"/>
    <property type="match status" value="1"/>
</dbReference>
<dbReference type="STRING" id="83767.SAMN05660652_02370"/>
<gene>
    <name evidence="2" type="ORF">SAMN05660652_02370</name>
</gene>
<dbReference type="PANTHER" id="PTHR43155">
    <property type="entry name" value="CYCLIC DI-GMP PHOSPHODIESTERASE PA4108-RELATED"/>
    <property type="match status" value="1"/>
</dbReference>
<dbReference type="Gene3D" id="3.30.450.40">
    <property type="match status" value="1"/>
</dbReference>
<name>A0A1G8FMV0_9RHOO</name>
<dbReference type="Pfam" id="PF13487">
    <property type="entry name" value="HD_5"/>
    <property type="match status" value="1"/>
</dbReference>
<sequence length="529" mass="58675">MDSQDNLLERFEHLNAIGASLSSERNIDRLLENILLAAKTITHADGGTLYRMREDGRALRFAILRTDSLGIAFGGTTGQPISAQFQDLALYREDGSENSSLVAAYSAVHGATVNIADAYTEAGFDFSGTRRFDASTGYRSKSFLTVPMKNHEHEIIGVLQLINAIDPRTGAVHEFSLADQHLAESLASQAAVALTNRLLLAQLEVLFESFINLINLAIDEKSPYTGGHCQRVPSLTMMLADAADAVLDGPLADFSLSEQDRYELKIAAMLHDCGKVTTPVHVVDKATKLEAIFDRIGLIDQRFEIVRRDAEIARWRAVAEGCDPVAAEQSFLDQSARMDEDRAFLRRANIGGEAMSPEEQARVREISKRYSWVNPAGERADFLSDNEIENLSIRAGTLTAEEREVINHHVVASIRMLDSLPWPKHLRHVPEYAGGHHERVDGKGYPKGLRGDQMSVQARIMGIADIFEALTARDRPYKPAMSVDKAMRIMENMAATGHIDPALFEVFRREKVHERYAQQFLEDAPPPPG</sequence>
<keyword evidence="3" id="KW-1185">Reference proteome</keyword>
<dbReference type="Proteomes" id="UP000198607">
    <property type="component" value="Unassembled WGS sequence"/>
</dbReference>
<dbReference type="InterPro" id="IPR006674">
    <property type="entry name" value="HD_domain"/>
</dbReference>
<dbReference type="Pfam" id="PF01590">
    <property type="entry name" value="GAF"/>
    <property type="match status" value="1"/>
</dbReference>
<dbReference type="SUPFAM" id="SSF109604">
    <property type="entry name" value="HD-domain/PDEase-like"/>
    <property type="match status" value="2"/>
</dbReference>
<dbReference type="InterPro" id="IPR003607">
    <property type="entry name" value="HD/PDEase_dom"/>
</dbReference>
<dbReference type="OrthoDB" id="9774747at2"/>
<reference evidence="2 3" key="1">
    <citation type="submission" date="2016-10" db="EMBL/GenBank/DDBJ databases">
        <authorList>
            <person name="de Groot N.N."/>
        </authorList>
    </citation>
    <scope>NUCLEOTIDE SEQUENCE [LARGE SCALE GENOMIC DNA]</scope>
    <source>
        <strain evidence="2 3">DSM 5885</strain>
    </source>
</reference>
<dbReference type="Pfam" id="PF01966">
    <property type="entry name" value="HD"/>
    <property type="match status" value="1"/>
</dbReference>
<dbReference type="SMART" id="SM00471">
    <property type="entry name" value="HDc"/>
    <property type="match status" value="1"/>
</dbReference>
<protein>
    <submittedName>
        <fullName evidence="2">HD-GYP domain, c-di-GMP phosphodiesterase class II (Or its inactivated variant)</fullName>
    </submittedName>
</protein>
<proteinExistence type="predicted"/>
<dbReference type="CDD" id="cd00077">
    <property type="entry name" value="HDc"/>
    <property type="match status" value="1"/>
</dbReference>
<evidence type="ECO:0000313" key="2">
    <source>
        <dbReference type="EMBL" id="SDH83452.1"/>
    </source>
</evidence>
<dbReference type="GO" id="GO:0008081">
    <property type="term" value="F:phosphoric diester hydrolase activity"/>
    <property type="evidence" value="ECO:0007669"/>
    <property type="project" value="UniProtKB-ARBA"/>
</dbReference>
<feature type="domain" description="HD-GYP" evidence="1">
    <location>
        <begin position="319"/>
        <end position="523"/>
    </location>
</feature>
<dbReference type="PANTHER" id="PTHR43155:SF2">
    <property type="entry name" value="CYCLIC DI-GMP PHOSPHODIESTERASE PA4108"/>
    <property type="match status" value="1"/>
</dbReference>
<dbReference type="SUPFAM" id="SSF55781">
    <property type="entry name" value="GAF domain-like"/>
    <property type="match status" value="1"/>
</dbReference>
<dbReference type="InterPro" id="IPR029016">
    <property type="entry name" value="GAF-like_dom_sf"/>
</dbReference>
<dbReference type="Gene3D" id="1.10.3210.10">
    <property type="entry name" value="Hypothetical protein af1432"/>
    <property type="match status" value="2"/>
</dbReference>
<dbReference type="InterPro" id="IPR037522">
    <property type="entry name" value="HD_GYP_dom"/>
</dbReference>
<dbReference type="EMBL" id="FNCY01000009">
    <property type="protein sequence ID" value="SDH83452.1"/>
    <property type="molecule type" value="Genomic_DNA"/>
</dbReference>
<dbReference type="SMART" id="SM00065">
    <property type="entry name" value="GAF"/>
    <property type="match status" value="1"/>
</dbReference>
<evidence type="ECO:0000259" key="1">
    <source>
        <dbReference type="PROSITE" id="PS51832"/>
    </source>
</evidence>
<dbReference type="RefSeq" id="WP_091937876.1">
    <property type="nucleotide sequence ID" value="NZ_FNCY01000009.1"/>
</dbReference>
<evidence type="ECO:0000313" key="3">
    <source>
        <dbReference type="Proteomes" id="UP000198607"/>
    </source>
</evidence>
<dbReference type="InterPro" id="IPR003018">
    <property type="entry name" value="GAF"/>
</dbReference>